<dbReference type="GO" id="GO:0017004">
    <property type="term" value="P:cytochrome complex assembly"/>
    <property type="evidence" value="ECO:0007669"/>
    <property type="project" value="UniProtKB-KW"/>
</dbReference>
<feature type="transmembrane region" description="Helical" evidence="6">
    <location>
        <begin position="395"/>
        <end position="415"/>
    </location>
</feature>
<dbReference type="InterPro" id="IPR007816">
    <property type="entry name" value="ResB-like_domain"/>
</dbReference>
<evidence type="ECO:0000256" key="6">
    <source>
        <dbReference type="SAM" id="Phobius"/>
    </source>
</evidence>
<keyword evidence="4 6" id="KW-1133">Transmembrane helix</keyword>
<reference evidence="8" key="1">
    <citation type="submission" date="2005-08" db="EMBL/GenBank/DDBJ databases">
        <title>Complete sequence of Chlorobium chlorochromatii CaD3.</title>
        <authorList>
            <person name="Copeland A."/>
            <person name="Lucas S."/>
            <person name="Lapidus A."/>
            <person name="Barry K."/>
            <person name="Detter J.C."/>
            <person name="Glavina T."/>
            <person name="Hammon N."/>
            <person name="Israni S."/>
            <person name="Pitluck S."/>
            <person name="Bryant D."/>
            <person name="Schmutz J."/>
            <person name="Larimer F."/>
            <person name="Land M."/>
            <person name="Kyrpides N."/>
            <person name="Ivanova N."/>
            <person name="Richardson P."/>
        </authorList>
    </citation>
    <scope>NUCLEOTIDE SEQUENCE [LARGE SCALE GENOMIC DNA]</scope>
    <source>
        <strain evidence="8">CaD3</strain>
    </source>
</reference>
<feature type="transmembrane region" description="Helical" evidence="6">
    <location>
        <begin position="166"/>
        <end position="183"/>
    </location>
</feature>
<organism evidence="8">
    <name type="scientific">Chlorobium chlorochromatii (strain CaD3)</name>
    <dbReference type="NCBI Taxonomy" id="340177"/>
    <lineage>
        <taxon>Bacteria</taxon>
        <taxon>Pseudomonadati</taxon>
        <taxon>Chlorobiota</taxon>
        <taxon>Chlorobiia</taxon>
        <taxon>Chlorobiales</taxon>
        <taxon>Chlorobiaceae</taxon>
        <taxon>Chlorobium/Pelodictyon group</taxon>
        <taxon>Chlorobium</taxon>
    </lineage>
</organism>
<dbReference type="STRING" id="340177.Cag_1682"/>
<feature type="domain" description="ResB-like" evidence="7">
    <location>
        <begin position="334"/>
        <end position="378"/>
    </location>
</feature>
<dbReference type="KEGG" id="cch:Cag_1682"/>
<gene>
    <name evidence="8" type="ordered locus">Cag_1682</name>
</gene>
<dbReference type="InterPro" id="IPR023494">
    <property type="entry name" value="Cyt_c_bgen_Ccs1/CcsB/ResB"/>
</dbReference>
<feature type="transmembrane region" description="Helical" evidence="6">
    <location>
        <begin position="92"/>
        <end position="111"/>
    </location>
</feature>
<evidence type="ECO:0000256" key="4">
    <source>
        <dbReference type="ARBA" id="ARBA00022989"/>
    </source>
</evidence>
<dbReference type="eggNOG" id="COG1333">
    <property type="taxonomic scope" value="Bacteria"/>
</dbReference>
<comment type="subcellular location">
    <subcellularLocation>
        <location evidence="1">Membrane</location>
        <topology evidence="1">Multi-pass membrane protein</topology>
    </subcellularLocation>
</comment>
<feature type="transmembrane region" description="Helical" evidence="6">
    <location>
        <begin position="61"/>
        <end position="80"/>
    </location>
</feature>
<keyword evidence="2 6" id="KW-0812">Transmembrane</keyword>
<dbReference type="AlphaFoldDB" id="Q3APZ1"/>
<dbReference type="PANTHER" id="PTHR31566">
    <property type="entry name" value="CYTOCHROME C BIOGENESIS PROTEIN CCS1, CHLOROPLASTIC"/>
    <property type="match status" value="1"/>
</dbReference>
<protein>
    <recommendedName>
        <fullName evidence="7">ResB-like domain-containing protein</fullName>
    </recommendedName>
</protein>
<evidence type="ECO:0000256" key="5">
    <source>
        <dbReference type="ARBA" id="ARBA00023136"/>
    </source>
</evidence>
<dbReference type="PANTHER" id="PTHR31566:SF5">
    <property type="entry name" value="RESB-LIKE DOMAIN-CONTAINING PROTEIN"/>
    <property type="match status" value="1"/>
</dbReference>
<sequence length="422" mass="46689">MNKNFSITVTNLSFMASSRPWFHHPWQFKESALFTIFLLVAGFGLQFIAQGAPLQAPRLPMNAMLLTLYALLLFGVGLSFRNRPFVQWLGSIPLGLSLIVAIALLSLIGGIVPQEGEMAVAWMAQWGFYHIFTSIPFVLAILLFLANLGIALSWRIIPFSVKNLQFILFHGGFWLTVAGSMAGSSDLTRLVVPLYEGRAGNLGYNREGNATEQLPFAITLHDFSLEEYPPQLLVYNPKTDTMLLERSKSVTQVRKGMEASWNNLHVKVLEYFPSALPTSNGEAVATTSNDGIPFANVAVTTPTGTYTTWLTTGSPTIKPDAAEINGILLIMAPGAPKAFRSGITLEDSNGNKRDAMLEVNKPVDMMGWKLYQMGYDEGAGRWSQLSLVEAIRDPWLPVVYTGFFMMMAANLLFFWNGIKSRN</sequence>
<dbReference type="Pfam" id="PF05140">
    <property type="entry name" value="ResB"/>
    <property type="match status" value="1"/>
</dbReference>
<evidence type="ECO:0000256" key="3">
    <source>
        <dbReference type="ARBA" id="ARBA00022748"/>
    </source>
</evidence>
<dbReference type="HOGENOM" id="CLU_058412_0_0_10"/>
<keyword evidence="5 6" id="KW-0472">Membrane</keyword>
<evidence type="ECO:0000313" key="8">
    <source>
        <dbReference type="EMBL" id="ABB28934.1"/>
    </source>
</evidence>
<accession>Q3APZ1</accession>
<evidence type="ECO:0000256" key="1">
    <source>
        <dbReference type="ARBA" id="ARBA00004141"/>
    </source>
</evidence>
<dbReference type="GO" id="GO:0016020">
    <property type="term" value="C:membrane"/>
    <property type="evidence" value="ECO:0007669"/>
    <property type="project" value="UniProtKB-SubCell"/>
</dbReference>
<dbReference type="EMBL" id="CP000108">
    <property type="protein sequence ID" value="ABB28934.1"/>
    <property type="molecule type" value="Genomic_DNA"/>
</dbReference>
<evidence type="ECO:0000256" key="2">
    <source>
        <dbReference type="ARBA" id="ARBA00022692"/>
    </source>
</evidence>
<proteinExistence type="predicted"/>
<name>Q3APZ1_CHLCH</name>
<feature type="transmembrane region" description="Helical" evidence="6">
    <location>
        <begin position="131"/>
        <end position="154"/>
    </location>
</feature>
<evidence type="ECO:0000259" key="7">
    <source>
        <dbReference type="Pfam" id="PF05140"/>
    </source>
</evidence>
<keyword evidence="3" id="KW-0201">Cytochrome c-type biogenesis</keyword>